<keyword evidence="2" id="KW-0472">Membrane</keyword>
<dbReference type="AlphaFoldDB" id="A0AAE1AHN1"/>
<reference evidence="3" key="1">
    <citation type="journal article" date="2023" name="G3 (Bethesda)">
        <title>A reference genome for the long-term kleptoplast-retaining sea slug Elysia crispata morphotype clarki.</title>
        <authorList>
            <person name="Eastman K.E."/>
            <person name="Pendleton A.L."/>
            <person name="Shaikh M.A."/>
            <person name="Suttiyut T."/>
            <person name="Ogas R."/>
            <person name="Tomko P."/>
            <person name="Gavelis G."/>
            <person name="Widhalm J.R."/>
            <person name="Wisecaver J.H."/>
        </authorList>
    </citation>
    <scope>NUCLEOTIDE SEQUENCE</scope>
    <source>
        <strain evidence="3">ECLA1</strain>
    </source>
</reference>
<dbReference type="PANTHER" id="PTHR22168:SF3">
    <property type="entry name" value="TRANSMEMBRANE PROTEIN 26"/>
    <property type="match status" value="1"/>
</dbReference>
<dbReference type="PANTHER" id="PTHR22168">
    <property type="entry name" value="TMEM26 PROTEIN"/>
    <property type="match status" value="1"/>
</dbReference>
<evidence type="ECO:0008006" key="5">
    <source>
        <dbReference type="Google" id="ProtNLM"/>
    </source>
</evidence>
<feature type="transmembrane region" description="Helical" evidence="2">
    <location>
        <begin position="570"/>
        <end position="588"/>
    </location>
</feature>
<feature type="compositionally biased region" description="Basic and acidic residues" evidence="1">
    <location>
        <begin position="830"/>
        <end position="839"/>
    </location>
</feature>
<proteinExistence type="predicted"/>
<keyword evidence="2" id="KW-1133">Transmembrane helix</keyword>
<evidence type="ECO:0000256" key="1">
    <source>
        <dbReference type="SAM" id="MobiDB-lite"/>
    </source>
</evidence>
<feature type="transmembrane region" description="Helical" evidence="2">
    <location>
        <begin position="509"/>
        <end position="527"/>
    </location>
</feature>
<feature type="region of interest" description="Disordered" evidence="1">
    <location>
        <begin position="196"/>
        <end position="216"/>
    </location>
</feature>
<gene>
    <name evidence="3" type="ORF">RRG08_032358</name>
</gene>
<name>A0AAE1AHN1_9GAST</name>
<evidence type="ECO:0000313" key="3">
    <source>
        <dbReference type="EMBL" id="KAK3787401.1"/>
    </source>
</evidence>
<dbReference type="Pfam" id="PF09772">
    <property type="entry name" value="Tmem26"/>
    <property type="match status" value="1"/>
</dbReference>
<dbReference type="EMBL" id="JAWDGP010001865">
    <property type="protein sequence ID" value="KAK3787401.1"/>
    <property type="molecule type" value="Genomic_DNA"/>
</dbReference>
<feature type="transmembrane region" description="Helical" evidence="2">
    <location>
        <begin position="450"/>
        <end position="469"/>
    </location>
</feature>
<keyword evidence="4" id="KW-1185">Reference proteome</keyword>
<comment type="caution">
    <text evidence="3">The sequence shown here is derived from an EMBL/GenBank/DDBJ whole genome shotgun (WGS) entry which is preliminary data.</text>
</comment>
<dbReference type="InterPro" id="IPR019169">
    <property type="entry name" value="Transmembrane_26"/>
</dbReference>
<dbReference type="Proteomes" id="UP001283361">
    <property type="component" value="Unassembled WGS sequence"/>
</dbReference>
<sequence length="896" mass="98733">MIITLISLANVAVNQEPLDRDDTRERVSLFCVPQLTNRLTINGDKDFWIYMRPLQISSRLLNKQYSSFSFHAQPGPQIRVILGGLTLRGQGVLNSSDQPGNWEELHCTGTLCSINLAGTLNKLIEWDVSADAKRVARLRSGFFLYLIYFYFSLRLNEIPTKVQSRMSGHNEALQGLAADGSAGNVSISYPGGEAIKSEGAVSGGNTDRIPGGGHDKDVNKSLQHKLQENEIKSFQSLPRSETSHGKKRVIVTNGSSEHPSIKHGEYTGSQNLSGFNIRIGGRTYTYRDNADPKASSPPSETSFPPSYQPSVFTGTAYGHRPAVPLSHGVYYIPSEKPFLGLQTIRALNSTHSLARDQSSYPHGLFALTHGAQHRSNMKSSTLAGDLCQVFSVFFAILVRVILAVFSILTVLVVVRERNDQRFWALTSILTLLLIESVYTVVKRRGQERKWISLCFVCYLLACLPSVWLLELQKLGLFTSKYANASGETSELNLPGGLTTEFVLASDDRIYIVENCLVFLLILCRWLLPRGDISRDQLSQLLFVFIGMGSDVMELFQLFEQEEVKRRRTLTYVILTVYSLSLFQFTLVLTMSANPKKARVALDSAADTSGPARLDLASRGLVGHTGPRGRGGHVRQKRTFSDFLIRSEIWSLIVTILMQDGPYLAVRLYVVVKLKIIKSNIIFFVCKNAIVVCLLIYRLIVVGIRMNEDVDDDSDDGMDLFYKEYVMTHNHRGSRWSERRTRASSASGRSVNSAVTTMTPASTNTRQARQKTAESADANPVNGNSALSSEEVGAVTNDSAHSTADENPASNDSALSSKETGAVTNDSAHSTADENPDRNDSSLSTADENPVRNDSAHSSKQAGVVTFIDEKDPGDTDSAPSTEDEVHVSFEPASSKN</sequence>
<feature type="transmembrane region" description="Helical" evidence="2">
    <location>
        <begin position="386"/>
        <end position="414"/>
    </location>
</feature>
<keyword evidence="2" id="KW-0812">Transmembrane</keyword>
<feature type="transmembrane region" description="Helical" evidence="2">
    <location>
        <begin position="642"/>
        <end position="660"/>
    </location>
</feature>
<evidence type="ECO:0000256" key="2">
    <source>
        <dbReference type="SAM" id="Phobius"/>
    </source>
</evidence>
<feature type="compositionally biased region" description="Polar residues" evidence="1">
    <location>
        <begin position="807"/>
        <end position="829"/>
    </location>
</feature>
<accession>A0AAE1AHN1</accession>
<feature type="compositionally biased region" description="Polar residues" evidence="1">
    <location>
        <begin position="750"/>
        <end position="766"/>
    </location>
</feature>
<protein>
    <recommendedName>
        <fullName evidence="5">Transmembrane protein 26</fullName>
    </recommendedName>
</protein>
<feature type="region of interest" description="Disordered" evidence="1">
    <location>
        <begin position="732"/>
        <end position="896"/>
    </location>
</feature>
<feature type="transmembrane region" description="Helical" evidence="2">
    <location>
        <begin position="680"/>
        <end position="699"/>
    </location>
</feature>
<evidence type="ECO:0000313" key="4">
    <source>
        <dbReference type="Proteomes" id="UP001283361"/>
    </source>
</evidence>
<organism evidence="3 4">
    <name type="scientific">Elysia crispata</name>
    <name type="common">lettuce slug</name>
    <dbReference type="NCBI Taxonomy" id="231223"/>
    <lineage>
        <taxon>Eukaryota</taxon>
        <taxon>Metazoa</taxon>
        <taxon>Spiralia</taxon>
        <taxon>Lophotrochozoa</taxon>
        <taxon>Mollusca</taxon>
        <taxon>Gastropoda</taxon>
        <taxon>Heterobranchia</taxon>
        <taxon>Euthyneura</taxon>
        <taxon>Panpulmonata</taxon>
        <taxon>Sacoglossa</taxon>
        <taxon>Placobranchoidea</taxon>
        <taxon>Plakobranchidae</taxon>
        <taxon>Elysia</taxon>
    </lineage>
</organism>